<dbReference type="FunFam" id="3.40.50.10490:FF:000018">
    <property type="entry name" value="Glucose-6-phosphate isomerase"/>
    <property type="match status" value="1"/>
</dbReference>
<dbReference type="EC" id="5.3.1.9" evidence="3 9"/>
<dbReference type="InterPro" id="IPR018189">
    <property type="entry name" value="Phosphoglucose_isomerase_CS"/>
</dbReference>
<evidence type="ECO:0000256" key="5">
    <source>
        <dbReference type="ARBA" id="ARBA00022490"/>
    </source>
</evidence>
<dbReference type="AlphaFoldDB" id="A0A7S0YIS7"/>
<dbReference type="SUPFAM" id="SSF53697">
    <property type="entry name" value="SIS domain"/>
    <property type="match status" value="1"/>
</dbReference>
<dbReference type="InterPro" id="IPR035482">
    <property type="entry name" value="SIS_PGI_2"/>
</dbReference>
<dbReference type="EMBL" id="HBFM01024018">
    <property type="protein sequence ID" value="CAD8781614.1"/>
    <property type="molecule type" value="Transcribed_RNA"/>
</dbReference>
<evidence type="ECO:0000256" key="9">
    <source>
        <dbReference type="RuleBase" id="RU000612"/>
    </source>
</evidence>
<dbReference type="GO" id="GO:0051156">
    <property type="term" value="P:glucose 6-phosphate metabolic process"/>
    <property type="evidence" value="ECO:0007669"/>
    <property type="project" value="TreeGrafter"/>
</dbReference>
<dbReference type="PANTHER" id="PTHR11469:SF1">
    <property type="entry name" value="GLUCOSE-6-PHOSPHATE ISOMERASE"/>
    <property type="match status" value="1"/>
</dbReference>
<keyword evidence="7 9" id="KW-0413">Isomerase</keyword>
<dbReference type="FunFam" id="3.40.50.10490:FF:000048">
    <property type="entry name" value="Glucose-6-phosphate isomerase"/>
    <property type="match status" value="1"/>
</dbReference>
<dbReference type="CDD" id="cd05015">
    <property type="entry name" value="SIS_PGI_1"/>
    <property type="match status" value="1"/>
</dbReference>
<keyword evidence="5" id="KW-0963">Cytoplasm</keyword>
<dbReference type="GO" id="GO:0005829">
    <property type="term" value="C:cytosol"/>
    <property type="evidence" value="ECO:0007669"/>
    <property type="project" value="TreeGrafter"/>
</dbReference>
<name>A0A7S0YIS7_9CHLO</name>
<organism evidence="10">
    <name type="scientific">Polytomella parva</name>
    <dbReference type="NCBI Taxonomy" id="51329"/>
    <lineage>
        <taxon>Eukaryota</taxon>
        <taxon>Viridiplantae</taxon>
        <taxon>Chlorophyta</taxon>
        <taxon>core chlorophytes</taxon>
        <taxon>Chlorophyceae</taxon>
        <taxon>CS clade</taxon>
        <taxon>Chlamydomonadales</taxon>
        <taxon>Chlamydomonadaceae</taxon>
        <taxon>Polytomella</taxon>
    </lineage>
</organism>
<dbReference type="PROSITE" id="PS00765">
    <property type="entry name" value="P_GLUCOSE_ISOMERASE_1"/>
    <property type="match status" value="1"/>
</dbReference>
<evidence type="ECO:0000256" key="1">
    <source>
        <dbReference type="ARBA" id="ARBA00004926"/>
    </source>
</evidence>
<dbReference type="CDD" id="cd05016">
    <property type="entry name" value="SIS_PGI_2"/>
    <property type="match status" value="1"/>
</dbReference>
<dbReference type="GO" id="GO:0048029">
    <property type="term" value="F:monosaccharide binding"/>
    <property type="evidence" value="ECO:0007669"/>
    <property type="project" value="TreeGrafter"/>
</dbReference>
<evidence type="ECO:0000256" key="6">
    <source>
        <dbReference type="ARBA" id="ARBA00023152"/>
    </source>
</evidence>
<dbReference type="PRINTS" id="PR00662">
    <property type="entry name" value="G6PISOMERASE"/>
</dbReference>
<keyword evidence="6 9" id="KW-0324">Glycolysis</keyword>
<comment type="pathway">
    <text evidence="1 9">Carbohydrate degradation; glycolysis; D-glyceraldehyde 3-phosphate and glycerone phosphate from D-glucose: step 2/4.</text>
</comment>
<dbReference type="HAMAP" id="MF_00473">
    <property type="entry name" value="G6P_isomerase"/>
    <property type="match status" value="1"/>
</dbReference>
<dbReference type="GO" id="GO:0006096">
    <property type="term" value="P:glycolytic process"/>
    <property type="evidence" value="ECO:0007669"/>
    <property type="project" value="UniProtKB-UniPathway"/>
</dbReference>
<proteinExistence type="inferred from homology"/>
<evidence type="ECO:0000256" key="8">
    <source>
        <dbReference type="ARBA" id="ARBA00029321"/>
    </source>
</evidence>
<comment type="similarity">
    <text evidence="2 9">Belongs to the GPI family.</text>
</comment>
<dbReference type="Gene3D" id="3.40.50.10490">
    <property type="entry name" value="Glucose-6-phosphate isomerase like protein, domain 1"/>
    <property type="match status" value="2"/>
</dbReference>
<reference evidence="10" key="1">
    <citation type="submission" date="2021-01" db="EMBL/GenBank/DDBJ databases">
        <authorList>
            <person name="Corre E."/>
            <person name="Pelletier E."/>
            <person name="Niang G."/>
            <person name="Scheremetjew M."/>
            <person name="Finn R."/>
            <person name="Kale V."/>
            <person name="Holt S."/>
            <person name="Cochrane G."/>
            <person name="Meng A."/>
            <person name="Brown T."/>
            <person name="Cohen L."/>
        </authorList>
    </citation>
    <scope>NUCLEOTIDE SEQUENCE</scope>
    <source>
        <strain evidence="10">SAG 63-3</strain>
    </source>
</reference>
<dbReference type="GO" id="GO:0004347">
    <property type="term" value="F:glucose-6-phosphate isomerase activity"/>
    <property type="evidence" value="ECO:0007669"/>
    <property type="project" value="UniProtKB-EC"/>
</dbReference>
<evidence type="ECO:0000256" key="2">
    <source>
        <dbReference type="ARBA" id="ARBA00006604"/>
    </source>
</evidence>
<accession>A0A7S0YIS7</accession>
<dbReference type="PROSITE" id="PS00174">
    <property type="entry name" value="P_GLUCOSE_ISOMERASE_2"/>
    <property type="match status" value="1"/>
</dbReference>
<dbReference type="InterPro" id="IPR035476">
    <property type="entry name" value="SIS_PGI_1"/>
</dbReference>
<dbReference type="Gene3D" id="1.10.1390.10">
    <property type="match status" value="1"/>
</dbReference>
<sequence>MLASTTNSCVVSRKQSASVMACPALTSKIAAPSSKLSMHSSFSAKKVSHSEKSSVTAQATISKPVKSPQLISDEPAWSALKKHVDEINKTHLKDLMKDDARVDSLIKESNGIYFDYSRQRVTPKTIKLLLDLAEAANLRGKIDAMFNGVHINSTEDRSVLHVATRARRDQKIVADGVDVVPEVWQVLDKIQSFSEKIRNGEWKGVTGKKLRKVVAIGIGGSFLGPLFVHTALSTDSSCIEKAKGRELRFLANVDPIDVATSLVDLDPEETLVVVVSKTFTTAETMLNARTVRSWLVSKLGEKAVAKHMVAVSTNLKLVKEFGIDPENAFGFWDWVGGRYSVCSAVGILPLALQYGFDVAKEFLEGANSMDDHFKTAPFSENLPVLLGLLSVWNVSFLGYAAKAILPYCQALAKFAPHIQQVDMESNGKGVAIDGTPLPFEAGEMDFGEPGTNGQHSFYQLIHQGRTIPCDFIGFKKSQQPVYIKDEKVANHDELMSNFFAQPDALAYGKTPAELRAEKVKEDLVSHKTFLGNKPSVSLLLPVCSPYSVGQLLSLYEHRVAVQGFIWGINSFDQWGVELGKVLATKVRRVLAGKRKLDPESVGEKKDPNQMNLQNEGFNRSTARLMSWYLASDLDSKSSHRNRQGICSMFSSNGISNVDTSARDAMKAGAMLREGGEEHGPLQWLAGNKTAAATAEAPAGIKEQLRM</sequence>
<dbReference type="GO" id="GO:0006094">
    <property type="term" value="P:gluconeogenesis"/>
    <property type="evidence" value="ECO:0007669"/>
    <property type="project" value="UniProtKB-KW"/>
</dbReference>
<dbReference type="PROSITE" id="PS51463">
    <property type="entry name" value="P_GLUCOSE_ISOMERASE_3"/>
    <property type="match status" value="1"/>
</dbReference>
<gene>
    <name evidence="10" type="ORF">PPAR00522_LOCUS15570</name>
</gene>
<evidence type="ECO:0000256" key="7">
    <source>
        <dbReference type="ARBA" id="ARBA00023235"/>
    </source>
</evidence>
<protein>
    <recommendedName>
        <fullName evidence="3 9">Glucose-6-phosphate isomerase</fullName>
        <ecNumber evidence="3 9">5.3.1.9</ecNumber>
    </recommendedName>
</protein>
<evidence type="ECO:0000313" key="10">
    <source>
        <dbReference type="EMBL" id="CAD8781614.1"/>
    </source>
</evidence>
<dbReference type="NCBIfam" id="NF001211">
    <property type="entry name" value="PRK00179.1"/>
    <property type="match status" value="1"/>
</dbReference>
<dbReference type="InterPro" id="IPR023096">
    <property type="entry name" value="G6P_Isomerase_C"/>
</dbReference>
<evidence type="ECO:0000256" key="3">
    <source>
        <dbReference type="ARBA" id="ARBA00011952"/>
    </source>
</evidence>
<dbReference type="Pfam" id="PF00342">
    <property type="entry name" value="PGI"/>
    <property type="match status" value="1"/>
</dbReference>
<keyword evidence="4 9" id="KW-0312">Gluconeogenesis</keyword>
<comment type="catalytic activity">
    <reaction evidence="8 9">
        <text>alpha-D-glucose 6-phosphate = beta-D-fructose 6-phosphate</text>
        <dbReference type="Rhea" id="RHEA:11816"/>
        <dbReference type="ChEBI" id="CHEBI:57634"/>
        <dbReference type="ChEBI" id="CHEBI:58225"/>
        <dbReference type="EC" id="5.3.1.9"/>
    </reaction>
</comment>
<dbReference type="InterPro" id="IPR001672">
    <property type="entry name" value="G6P_Isomerase"/>
</dbReference>
<dbReference type="GO" id="GO:0097367">
    <property type="term" value="F:carbohydrate derivative binding"/>
    <property type="evidence" value="ECO:0007669"/>
    <property type="project" value="InterPro"/>
</dbReference>
<dbReference type="FunFam" id="3.40.50.10490:FF:000031">
    <property type="entry name" value="Glucose-6-phosphate isomerase"/>
    <property type="match status" value="1"/>
</dbReference>
<dbReference type="PANTHER" id="PTHR11469">
    <property type="entry name" value="GLUCOSE-6-PHOSPHATE ISOMERASE"/>
    <property type="match status" value="1"/>
</dbReference>
<dbReference type="InterPro" id="IPR046348">
    <property type="entry name" value="SIS_dom_sf"/>
</dbReference>
<evidence type="ECO:0000256" key="4">
    <source>
        <dbReference type="ARBA" id="ARBA00022432"/>
    </source>
</evidence>
<dbReference type="UniPathway" id="UPA00109">
    <property type="reaction ID" value="UER00181"/>
</dbReference>